<dbReference type="AlphaFoldDB" id="A0AAD6UEH3"/>
<evidence type="ECO:0000313" key="3">
    <source>
        <dbReference type="Proteomes" id="UP001222325"/>
    </source>
</evidence>
<dbReference type="InterPro" id="IPR018606">
    <property type="entry name" value="Arb1"/>
</dbReference>
<name>A0AAD6UEH3_9AGAR</name>
<gene>
    <name evidence="2" type="ORF">B0H15DRAFT_580055</name>
</gene>
<organism evidence="2 3">
    <name type="scientific">Mycena belliarum</name>
    <dbReference type="NCBI Taxonomy" id="1033014"/>
    <lineage>
        <taxon>Eukaryota</taxon>
        <taxon>Fungi</taxon>
        <taxon>Dikarya</taxon>
        <taxon>Basidiomycota</taxon>
        <taxon>Agaricomycotina</taxon>
        <taxon>Agaricomycetes</taxon>
        <taxon>Agaricomycetidae</taxon>
        <taxon>Agaricales</taxon>
        <taxon>Marasmiineae</taxon>
        <taxon>Mycenaceae</taxon>
        <taxon>Mycena</taxon>
    </lineage>
</organism>
<reference evidence="2" key="1">
    <citation type="submission" date="2023-03" db="EMBL/GenBank/DDBJ databases">
        <title>Massive genome expansion in bonnet fungi (Mycena s.s.) driven by repeated elements and novel gene families across ecological guilds.</title>
        <authorList>
            <consortium name="Lawrence Berkeley National Laboratory"/>
            <person name="Harder C.B."/>
            <person name="Miyauchi S."/>
            <person name="Viragh M."/>
            <person name="Kuo A."/>
            <person name="Thoen E."/>
            <person name="Andreopoulos B."/>
            <person name="Lu D."/>
            <person name="Skrede I."/>
            <person name="Drula E."/>
            <person name="Henrissat B."/>
            <person name="Morin E."/>
            <person name="Kohler A."/>
            <person name="Barry K."/>
            <person name="LaButti K."/>
            <person name="Morin E."/>
            <person name="Salamov A."/>
            <person name="Lipzen A."/>
            <person name="Mereny Z."/>
            <person name="Hegedus B."/>
            <person name="Baldrian P."/>
            <person name="Stursova M."/>
            <person name="Weitz H."/>
            <person name="Taylor A."/>
            <person name="Grigoriev I.V."/>
            <person name="Nagy L.G."/>
            <person name="Martin F."/>
            <person name="Kauserud H."/>
        </authorList>
    </citation>
    <scope>NUCLEOTIDE SEQUENCE</scope>
    <source>
        <strain evidence="2">CBHHK173m</strain>
    </source>
</reference>
<dbReference type="GO" id="GO:0033167">
    <property type="term" value="C:ARC complex"/>
    <property type="evidence" value="ECO:0007669"/>
    <property type="project" value="InterPro"/>
</dbReference>
<dbReference type="Proteomes" id="UP001222325">
    <property type="component" value="Unassembled WGS sequence"/>
</dbReference>
<dbReference type="GO" id="GO:0031047">
    <property type="term" value="P:regulatory ncRNA-mediated gene silencing"/>
    <property type="evidence" value="ECO:0007669"/>
    <property type="project" value="InterPro"/>
</dbReference>
<sequence length="574" mass="62681">MTTEIIYTVDAPKPTPDRQIHFPPFPPVPDGVQITAFKDFQEWGTRVVGEDGIERDGLGIATIRLPSKNPKKKKKKGKGATAKPALKKEWWEDWRMSGEHERVRGPYDLTLDREDRLFQAAGEFEKAYEIHLFFQGFWDIFRNFIGVSTTTIFKTSNPQGDEAMSDDDSDDEGGEPAFLDQTASGAVIEEVSLDTTDIPPPKARLSKADLFCNDPARALAIFLSSHMRAQGQAWDRRKLVGAPHLVRFFVQFLIRNVVLPEHDDALTHALEVVDRAGDELPRIPDIAEALPDAFSVACSAFWGRKADGLGVELGEDGDGDEEDKMTGGERYAKRPRLDSLGEAVMKEADKPAAQTETADVPPVTAQDSDTEMPAPAEVEEGGWGEAAWGSDGQSGGWGAGSWATQEPLPPSAPPARPTLMALLGPTALPLTHAPGVVEWSVRKVVALLPLQTTSFSPPTDGSSMAVAAIEHSLRSTLHCAVLAPYPTWDLDPTLTRPRILRSSDRPAAKAHDVAKDEITVLLKEEAAGLLTVGMGLGGTWVQLAKAEEGEDKKEKGTYWYADELTMILPSFWTV</sequence>
<feature type="compositionally biased region" description="Basic and acidic residues" evidence="1">
    <location>
        <begin position="324"/>
        <end position="350"/>
    </location>
</feature>
<proteinExistence type="predicted"/>
<evidence type="ECO:0000256" key="1">
    <source>
        <dbReference type="SAM" id="MobiDB-lite"/>
    </source>
</evidence>
<feature type="region of interest" description="Disordered" evidence="1">
    <location>
        <begin position="311"/>
        <end position="414"/>
    </location>
</feature>
<keyword evidence="3" id="KW-1185">Reference proteome</keyword>
<accession>A0AAD6UEH3</accession>
<dbReference type="Pfam" id="PF09692">
    <property type="entry name" value="Arb1"/>
    <property type="match status" value="1"/>
</dbReference>
<comment type="caution">
    <text evidence="2">The sequence shown here is derived from an EMBL/GenBank/DDBJ whole genome shotgun (WGS) entry which is preliminary data.</text>
</comment>
<protein>
    <submittedName>
        <fullName evidence="2">Uncharacterized protein</fullName>
    </submittedName>
</protein>
<feature type="compositionally biased region" description="Acidic residues" evidence="1">
    <location>
        <begin position="313"/>
        <end position="323"/>
    </location>
</feature>
<evidence type="ECO:0000313" key="2">
    <source>
        <dbReference type="EMBL" id="KAJ7098506.1"/>
    </source>
</evidence>
<dbReference type="EMBL" id="JARJCN010000008">
    <property type="protein sequence ID" value="KAJ7098506.1"/>
    <property type="molecule type" value="Genomic_DNA"/>
</dbReference>
<feature type="compositionally biased region" description="Acidic residues" evidence="1">
    <location>
        <begin position="163"/>
        <end position="174"/>
    </location>
</feature>
<feature type="region of interest" description="Disordered" evidence="1">
    <location>
        <begin position="155"/>
        <end position="176"/>
    </location>
</feature>